<feature type="domain" description="PTS EIIB type-4" evidence="8">
    <location>
        <begin position="1"/>
        <end position="153"/>
    </location>
</feature>
<dbReference type="KEGG" id="erl:AOC36_10705"/>
<evidence type="ECO:0000256" key="6">
    <source>
        <dbReference type="ARBA" id="ARBA00022683"/>
    </source>
</evidence>
<dbReference type="EMBL" id="CP013213">
    <property type="protein sequence ID" value="AMC94424.1"/>
    <property type="molecule type" value="Genomic_DNA"/>
</dbReference>
<evidence type="ECO:0000256" key="2">
    <source>
        <dbReference type="ARBA" id="ARBA00022448"/>
    </source>
</evidence>
<keyword evidence="2" id="KW-0813">Transport</keyword>
<dbReference type="GO" id="GO:0016301">
    <property type="term" value="F:kinase activity"/>
    <property type="evidence" value="ECO:0007669"/>
    <property type="project" value="UniProtKB-KW"/>
</dbReference>
<organism evidence="9 10">
    <name type="scientific">Erysipelothrix larvae</name>
    <dbReference type="NCBI Taxonomy" id="1514105"/>
    <lineage>
        <taxon>Bacteria</taxon>
        <taxon>Bacillati</taxon>
        <taxon>Bacillota</taxon>
        <taxon>Erysipelotrichia</taxon>
        <taxon>Erysipelotrichales</taxon>
        <taxon>Erysipelotrichaceae</taxon>
        <taxon>Erysipelothrix</taxon>
    </lineage>
</organism>
<evidence type="ECO:0000259" key="8">
    <source>
        <dbReference type="PROSITE" id="PS51101"/>
    </source>
</evidence>
<dbReference type="Proteomes" id="UP000063781">
    <property type="component" value="Chromosome"/>
</dbReference>
<evidence type="ECO:0000256" key="3">
    <source>
        <dbReference type="ARBA" id="ARBA00022490"/>
    </source>
</evidence>
<dbReference type="InterPro" id="IPR036667">
    <property type="entry name" value="PTS_IIB_sorbose-sp_sf"/>
</dbReference>
<evidence type="ECO:0000313" key="10">
    <source>
        <dbReference type="Proteomes" id="UP000063781"/>
    </source>
</evidence>
<dbReference type="InterPro" id="IPR004720">
    <property type="entry name" value="PTS_IIB_sorbose-sp"/>
</dbReference>
<dbReference type="RefSeq" id="WP_067634147.1">
    <property type="nucleotide sequence ID" value="NZ_CP013213.1"/>
</dbReference>
<dbReference type="SUPFAM" id="SSF52728">
    <property type="entry name" value="PTS IIb component"/>
    <property type="match status" value="1"/>
</dbReference>
<proteinExistence type="predicted"/>
<dbReference type="PROSITE" id="PS51101">
    <property type="entry name" value="PTS_EIIB_TYPE_4"/>
    <property type="match status" value="1"/>
</dbReference>
<keyword evidence="7" id="KW-0418">Kinase</keyword>
<sequence length="153" mass="17349">MISLLRIDERLIHGQVAYSWTNTYKSQALMVITLNQKNDLERMSLELACPRNLKCFIVTIQEAVDLLKKYESKSIFVVTDCAEVVLELLKNGINIPTVNVGGLYHKSGRTQVSKTVFIDDTMREVFRKISDFGTKLEIRATPSDSPINLIKSL</sequence>
<dbReference type="Pfam" id="PF03830">
    <property type="entry name" value="PTSIIB_sorb"/>
    <property type="match status" value="1"/>
</dbReference>
<evidence type="ECO:0000313" key="9">
    <source>
        <dbReference type="EMBL" id="AMC94424.1"/>
    </source>
</evidence>
<comment type="subcellular location">
    <subcellularLocation>
        <location evidence="1">Cytoplasm</location>
    </subcellularLocation>
</comment>
<evidence type="ECO:0000256" key="5">
    <source>
        <dbReference type="ARBA" id="ARBA00022679"/>
    </source>
</evidence>
<dbReference type="OrthoDB" id="9788818at2"/>
<evidence type="ECO:0000256" key="4">
    <source>
        <dbReference type="ARBA" id="ARBA00022597"/>
    </source>
</evidence>
<keyword evidence="5" id="KW-0808">Transferase</keyword>
<evidence type="ECO:0000256" key="7">
    <source>
        <dbReference type="ARBA" id="ARBA00022777"/>
    </source>
</evidence>
<keyword evidence="10" id="KW-1185">Reference proteome</keyword>
<dbReference type="Gene3D" id="3.40.35.10">
    <property type="entry name" value="Phosphotransferase system, sorbose subfamily IIB component"/>
    <property type="match status" value="1"/>
</dbReference>
<dbReference type="STRING" id="1514105.AOC36_10705"/>
<keyword evidence="6" id="KW-0598">Phosphotransferase system</keyword>
<dbReference type="GO" id="GO:0009401">
    <property type="term" value="P:phosphoenolpyruvate-dependent sugar phosphotransferase system"/>
    <property type="evidence" value="ECO:0007669"/>
    <property type="project" value="UniProtKB-KW"/>
</dbReference>
<keyword evidence="3" id="KW-0963">Cytoplasm</keyword>
<evidence type="ECO:0000256" key="1">
    <source>
        <dbReference type="ARBA" id="ARBA00004496"/>
    </source>
</evidence>
<reference evidence="9 10" key="1">
    <citation type="submission" date="2015-10" db="EMBL/GenBank/DDBJ databases">
        <title>Erysipelothrix larvae sp. LV19 isolated from the larval gut of the rhinoceros beetle, Trypoxylus dichotomus.</title>
        <authorList>
            <person name="Lim S."/>
            <person name="Kim B.-C."/>
        </authorList>
    </citation>
    <scope>NUCLEOTIDE SEQUENCE [LARGE SCALE GENOMIC DNA]</scope>
    <source>
        <strain evidence="9 10">LV19</strain>
    </source>
</reference>
<protein>
    <recommendedName>
        <fullName evidence="8">PTS EIIB type-4 domain-containing protein</fullName>
    </recommendedName>
</protein>
<accession>A0A0X8H226</accession>
<name>A0A0X8H226_9FIRM</name>
<dbReference type="AlphaFoldDB" id="A0A0X8H226"/>
<keyword evidence="4" id="KW-0762">Sugar transport</keyword>
<dbReference type="GO" id="GO:0008982">
    <property type="term" value="F:protein-N(PI)-phosphohistidine-sugar phosphotransferase activity"/>
    <property type="evidence" value="ECO:0007669"/>
    <property type="project" value="InterPro"/>
</dbReference>
<gene>
    <name evidence="9" type="ORF">AOC36_10705</name>
</gene>
<dbReference type="GO" id="GO:0005737">
    <property type="term" value="C:cytoplasm"/>
    <property type="evidence" value="ECO:0007669"/>
    <property type="project" value="UniProtKB-SubCell"/>
</dbReference>